<keyword evidence="6" id="KW-0282">Flagellum</keyword>
<accession>A0A7M5V448</accession>
<evidence type="ECO:0000256" key="11">
    <source>
        <dbReference type="ARBA" id="ARBA00023273"/>
    </source>
</evidence>
<dbReference type="Proteomes" id="UP000594262">
    <property type="component" value="Unplaced"/>
</dbReference>
<feature type="domain" description="EF-hand" evidence="12">
    <location>
        <begin position="351"/>
        <end position="386"/>
    </location>
</feature>
<dbReference type="Gene3D" id="1.10.238.10">
    <property type="entry name" value="EF-hand"/>
    <property type="match status" value="1"/>
</dbReference>
<sequence length="601" mass="68517">MLSNKGRFRDRNPGVVPAGKLFDRGDAAKECMKNPRRPKTPEEIFKFKCSTQPAPGKKRIFYGHHGDPDIASHISHGINTKPSFIAGEMVNPKPQSYFKFRLNEKREDGVYASHQRAPLGRSHDQRKGLPAGMDLDENFGLPTIKDCSAGELVSPAKSYKQVKLESKEGLELYKKSHSAYTVGESYDRQYDWKRIPKTSCFGIDTPHDNRGLNTKKTLKWLQETRSEKSSHITSKQVDDFRERQIPKVGRVHDPIKDTMNVNSDHVFGIIAQPDEYGAGDLINMRNEKTFSLRGKEREHGFLAAIRQHMKKANYHNFTDLKSAFEFYDKDKSGTIDIGELKQVCQELKLPVNRVVLERLLALCDTNTDQQIDYMEFVNFLNWKDQMPTGLPRGDQATDYDRKIMESIRSTNENQVGDDGSIDPGVLQHQTDIANYFQTSSSLYGKGNLDKYGRPYGIPTIRSDIPAPRIRRIGDNTNYGDESDAHGLMNPSIYSNNGVYEEDFFKGRQPHEVRRICDSIGVEMTNEMFQEIWEQAQNVAPNGEVSVESFRHVLDEQVADKFQKMALEDRSNTFQDTLRKATNTKPAIYKTILPKCKELITA</sequence>
<dbReference type="CDD" id="cd00051">
    <property type="entry name" value="EFh"/>
    <property type="match status" value="1"/>
</dbReference>
<organism evidence="13 14">
    <name type="scientific">Clytia hemisphaerica</name>
    <dbReference type="NCBI Taxonomy" id="252671"/>
    <lineage>
        <taxon>Eukaryota</taxon>
        <taxon>Metazoa</taxon>
        <taxon>Cnidaria</taxon>
        <taxon>Hydrozoa</taxon>
        <taxon>Hydroidolina</taxon>
        <taxon>Leptothecata</taxon>
        <taxon>Obeliida</taxon>
        <taxon>Clytiidae</taxon>
        <taxon>Clytia</taxon>
    </lineage>
</organism>
<reference evidence="13" key="1">
    <citation type="submission" date="2021-01" db="UniProtKB">
        <authorList>
            <consortium name="EnsemblMetazoa"/>
        </authorList>
    </citation>
    <scope>IDENTIFICATION</scope>
</reference>
<evidence type="ECO:0000256" key="9">
    <source>
        <dbReference type="ARBA" id="ARBA00023223"/>
    </source>
</evidence>
<evidence type="ECO:0000256" key="5">
    <source>
        <dbReference type="ARBA" id="ARBA00022837"/>
    </source>
</evidence>
<evidence type="ECO:0000256" key="4">
    <source>
        <dbReference type="ARBA" id="ARBA00022737"/>
    </source>
</evidence>
<dbReference type="Pfam" id="PF25325">
    <property type="entry name" value="EF-hand_EFHB_C"/>
    <property type="match status" value="1"/>
</dbReference>
<keyword evidence="7" id="KW-0969">Cilium</keyword>
<evidence type="ECO:0000256" key="6">
    <source>
        <dbReference type="ARBA" id="ARBA00022846"/>
    </source>
</evidence>
<dbReference type="InterPro" id="IPR002048">
    <property type="entry name" value="EF_hand_dom"/>
</dbReference>
<evidence type="ECO:0000256" key="7">
    <source>
        <dbReference type="ARBA" id="ARBA00023069"/>
    </source>
</evidence>
<keyword evidence="10" id="KW-0599">Photoprotein</keyword>
<keyword evidence="8" id="KW-0206">Cytoskeleton</keyword>
<dbReference type="GeneID" id="136812796"/>
<dbReference type="Pfam" id="PF13499">
    <property type="entry name" value="EF-hand_7"/>
    <property type="match status" value="1"/>
</dbReference>
<feature type="domain" description="EF-hand" evidence="12">
    <location>
        <begin position="315"/>
        <end position="350"/>
    </location>
</feature>
<keyword evidence="11" id="KW-0966">Cell projection</keyword>
<dbReference type="InterPro" id="IPR018247">
    <property type="entry name" value="EF_Hand_1_Ca_BS"/>
</dbReference>
<evidence type="ECO:0000256" key="1">
    <source>
        <dbReference type="ARBA" id="ARBA00004611"/>
    </source>
</evidence>
<name>A0A7M5V448_9CNID</name>
<keyword evidence="5" id="KW-0106">Calcium</keyword>
<dbReference type="PROSITE" id="PS50222">
    <property type="entry name" value="EF_HAND_2"/>
    <property type="match status" value="2"/>
</dbReference>
<comment type="similarity">
    <text evidence="2">Belongs to the aequorin family.</text>
</comment>
<keyword evidence="3" id="KW-0963">Cytoplasm</keyword>
<dbReference type="InterPro" id="IPR011992">
    <property type="entry name" value="EF-hand-dom_pair"/>
</dbReference>
<evidence type="ECO:0000256" key="2">
    <source>
        <dbReference type="ARBA" id="ARBA00007828"/>
    </source>
</evidence>
<proteinExistence type="inferred from homology"/>
<evidence type="ECO:0000313" key="13">
    <source>
        <dbReference type="EnsemblMetazoa" id="CLYHEMP009325.1"/>
    </source>
</evidence>
<evidence type="ECO:0000256" key="10">
    <source>
        <dbReference type="ARBA" id="ARBA00023262"/>
    </source>
</evidence>
<evidence type="ECO:0000256" key="8">
    <source>
        <dbReference type="ARBA" id="ARBA00023212"/>
    </source>
</evidence>
<dbReference type="EnsemblMetazoa" id="CLYHEMT009325.2">
    <property type="protein sequence ID" value="CLYHEMP009325.2"/>
    <property type="gene ID" value="CLYHEMG009325"/>
</dbReference>
<dbReference type="PANTHER" id="PTHR12086:SF12">
    <property type="entry name" value="EF-HAND DOMAIN-CONTAINING FAMILY MEMBER B"/>
    <property type="match status" value="1"/>
</dbReference>
<evidence type="ECO:0000256" key="3">
    <source>
        <dbReference type="ARBA" id="ARBA00022490"/>
    </source>
</evidence>
<protein>
    <recommendedName>
        <fullName evidence="12">EF-hand domain-containing protein</fullName>
    </recommendedName>
</protein>
<dbReference type="OrthoDB" id="2096280at2759"/>
<keyword evidence="14" id="KW-1185">Reference proteome</keyword>
<dbReference type="EnsemblMetazoa" id="CLYHEMT009325.1">
    <property type="protein sequence ID" value="CLYHEMP009325.1"/>
    <property type="gene ID" value="CLYHEMG009325"/>
</dbReference>
<keyword evidence="9" id="KW-0455">Luminescence</keyword>
<evidence type="ECO:0000259" key="12">
    <source>
        <dbReference type="PROSITE" id="PS50222"/>
    </source>
</evidence>
<dbReference type="GO" id="GO:0005509">
    <property type="term" value="F:calcium ion binding"/>
    <property type="evidence" value="ECO:0007669"/>
    <property type="project" value="InterPro"/>
</dbReference>
<dbReference type="RefSeq" id="XP_066925422.1">
    <property type="nucleotide sequence ID" value="XM_067069321.1"/>
</dbReference>
<dbReference type="InterPro" id="IPR040193">
    <property type="entry name" value="EFHC1/EFHC2/EFHB"/>
</dbReference>
<comment type="subcellular location">
    <subcellularLocation>
        <location evidence="1">Cytoplasm</location>
        <location evidence="1">Cytoskeleton</location>
        <location evidence="1">Flagellum axoneme</location>
    </subcellularLocation>
</comment>
<dbReference type="SUPFAM" id="SSF47473">
    <property type="entry name" value="EF-hand"/>
    <property type="match status" value="1"/>
</dbReference>
<dbReference type="PROSITE" id="PS00018">
    <property type="entry name" value="EF_HAND_1"/>
    <property type="match status" value="2"/>
</dbReference>
<evidence type="ECO:0000313" key="14">
    <source>
        <dbReference type="Proteomes" id="UP000594262"/>
    </source>
</evidence>
<keyword evidence="4" id="KW-0677">Repeat</keyword>
<dbReference type="InterPro" id="IPR057428">
    <property type="entry name" value="EFHB_EF-hand_C"/>
</dbReference>
<dbReference type="GO" id="GO:0008218">
    <property type="term" value="P:bioluminescence"/>
    <property type="evidence" value="ECO:0007669"/>
    <property type="project" value="UniProtKB-KW"/>
</dbReference>
<dbReference type="AlphaFoldDB" id="A0A7M5V448"/>
<dbReference type="SMART" id="SM00054">
    <property type="entry name" value="EFh"/>
    <property type="match status" value="2"/>
</dbReference>
<dbReference type="PANTHER" id="PTHR12086">
    <property type="entry name" value="EF-HAND DOMAIN C-TERMINAL CONTAINING PROTEIN"/>
    <property type="match status" value="1"/>
</dbReference>